<evidence type="ECO:0008006" key="4">
    <source>
        <dbReference type="Google" id="ProtNLM"/>
    </source>
</evidence>
<feature type="signal peptide" evidence="1">
    <location>
        <begin position="1"/>
        <end position="18"/>
    </location>
</feature>
<protein>
    <recommendedName>
        <fullName evidence="4">Secreted protein</fullName>
    </recommendedName>
</protein>
<evidence type="ECO:0000313" key="2">
    <source>
        <dbReference type="EMBL" id="OCT91328.1"/>
    </source>
</evidence>
<name>A0A974DG58_XENLA</name>
<reference evidence="3" key="1">
    <citation type="journal article" date="2016" name="Nature">
        <title>Genome evolution in the allotetraploid frog Xenopus laevis.</title>
        <authorList>
            <person name="Session A.M."/>
            <person name="Uno Y."/>
            <person name="Kwon T."/>
            <person name="Chapman J.A."/>
            <person name="Toyoda A."/>
            <person name="Takahashi S."/>
            <person name="Fukui A."/>
            <person name="Hikosaka A."/>
            <person name="Suzuki A."/>
            <person name="Kondo M."/>
            <person name="van Heeringen S.J."/>
            <person name="Quigley I."/>
            <person name="Heinz S."/>
            <person name="Ogino H."/>
            <person name="Ochi H."/>
            <person name="Hellsten U."/>
            <person name="Lyons J.B."/>
            <person name="Simakov O."/>
            <person name="Putnam N."/>
            <person name="Stites J."/>
            <person name="Kuroki Y."/>
            <person name="Tanaka T."/>
            <person name="Michiue T."/>
            <person name="Watanabe M."/>
            <person name="Bogdanovic O."/>
            <person name="Lister R."/>
            <person name="Georgiou G."/>
            <person name="Paranjpe S.S."/>
            <person name="van Kruijsbergen I."/>
            <person name="Shu S."/>
            <person name="Carlson J."/>
            <person name="Kinoshita T."/>
            <person name="Ohta Y."/>
            <person name="Mawaribuchi S."/>
            <person name="Jenkins J."/>
            <person name="Grimwood J."/>
            <person name="Schmutz J."/>
            <person name="Mitros T."/>
            <person name="Mozaffari S.V."/>
            <person name="Suzuki Y."/>
            <person name="Haramoto Y."/>
            <person name="Yamamoto T.S."/>
            <person name="Takagi C."/>
            <person name="Heald R."/>
            <person name="Miller K."/>
            <person name="Haudenschild C."/>
            <person name="Kitzman J."/>
            <person name="Nakayama T."/>
            <person name="Izutsu Y."/>
            <person name="Robert J."/>
            <person name="Fortriede J."/>
            <person name="Burns K."/>
            <person name="Lotay V."/>
            <person name="Karimi K."/>
            <person name="Yasuoka Y."/>
            <person name="Dichmann D.S."/>
            <person name="Flajnik M.F."/>
            <person name="Houston D.W."/>
            <person name="Shendure J."/>
            <person name="DuPasquier L."/>
            <person name="Vize P.D."/>
            <person name="Zorn A.M."/>
            <person name="Ito M."/>
            <person name="Marcotte E.M."/>
            <person name="Wallingford J.B."/>
            <person name="Ito Y."/>
            <person name="Asashima M."/>
            <person name="Ueno N."/>
            <person name="Matsuda Y."/>
            <person name="Veenstra G.J."/>
            <person name="Fujiyama A."/>
            <person name="Harland R.M."/>
            <person name="Taira M."/>
            <person name="Rokhsar D.S."/>
        </authorList>
    </citation>
    <scope>NUCLEOTIDE SEQUENCE [LARGE SCALE GENOMIC DNA]</scope>
    <source>
        <strain evidence="3">J</strain>
    </source>
</reference>
<sequence>MLLLLSSVFSSVLLEVRTVHFFSNVLIIICMAQCSRRNPVGSYRRTYSPCITPQDWWAELEIRHRRHRKISTAVFYWTSKVFPPLSQSVSQVKGKGTYLAAALTKLAPNVYTGAILFSSAAPFPPAPERRAITKAHRLSQRL</sequence>
<accession>A0A974DG58</accession>
<proteinExistence type="predicted"/>
<evidence type="ECO:0000313" key="3">
    <source>
        <dbReference type="Proteomes" id="UP000694892"/>
    </source>
</evidence>
<feature type="chain" id="PRO_5036695529" description="Secreted protein" evidence="1">
    <location>
        <begin position="19"/>
        <end position="142"/>
    </location>
</feature>
<evidence type="ECO:0000256" key="1">
    <source>
        <dbReference type="SAM" id="SignalP"/>
    </source>
</evidence>
<organism evidence="2 3">
    <name type="scientific">Xenopus laevis</name>
    <name type="common">African clawed frog</name>
    <dbReference type="NCBI Taxonomy" id="8355"/>
    <lineage>
        <taxon>Eukaryota</taxon>
        <taxon>Metazoa</taxon>
        <taxon>Chordata</taxon>
        <taxon>Craniata</taxon>
        <taxon>Vertebrata</taxon>
        <taxon>Euteleostomi</taxon>
        <taxon>Amphibia</taxon>
        <taxon>Batrachia</taxon>
        <taxon>Anura</taxon>
        <taxon>Pipoidea</taxon>
        <taxon>Pipidae</taxon>
        <taxon>Xenopodinae</taxon>
        <taxon>Xenopus</taxon>
        <taxon>Xenopus</taxon>
    </lineage>
</organism>
<dbReference type="EMBL" id="CM004469">
    <property type="protein sequence ID" value="OCT91328.1"/>
    <property type="molecule type" value="Genomic_DNA"/>
</dbReference>
<dbReference type="AlphaFoldDB" id="A0A974DG58"/>
<keyword evidence="1" id="KW-0732">Signal</keyword>
<gene>
    <name evidence="2" type="ORF">XELAEV_18014379mg</name>
</gene>
<dbReference type="Proteomes" id="UP000694892">
    <property type="component" value="Chromosome 2S"/>
</dbReference>